<dbReference type="OrthoDB" id="1832727at2"/>
<sequence>MEKWSDIEVALLIDTYFNVKNGKLSRNEGLKTLSSNLRKIGMNQGKCISDLYRNINGMSWQFGVLESLINGKDINREAPKSFKKVLDLYEHYRDDYDKLLEEAKELLGVETVDIEKILFDIKDCLIKYYPYGFRFSSSIEMNRFKKNFLSKYGYELILDDKKIYEYLNENCIIYNNKAYCISENVFEIINNELTNVTDGVSIIYYDIFYEMVSCKTDMIISSEMLEMILRKLFSNYLYKQKYFIIDKKFNKEFDALINDVELAWGNSVIRNVDFLRKSLVFVPIEKIKYALSYGNSFVWNSEETYANTNFFICDDITKDYILNYAKAACDNQGFFNFNDLSIDAVYEQNYEMTRSAVMACVMKLILVDYDKVDKVIRRKGDLKSHVDIITDYCSHKKRVTINELADYQKKVTGTVRQSIIIDAASSIMIRIDETTFINKNMVSFDAYAVDKTISEVFHEKSIGMKEIVSFSSFPECGVAWNHFLLESYLRHFSLLFKYCTNISNSGNAGAIVRKDVNIDYFDILVDAVIKSKCSLNKDEILAELVNKGYLLKRLYKRIDDLIDAARLLKQ</sequence>
<dbReference type="AlphaFoldDB" id="A0A397RZH7"/>
<dbReference type="EMBL" id="QXEV01000005">
    <property type="protein sequence ID" value="RIA77966.1"/>
    <property type="molecule type" value="Genomic_DNA"/>
</dbReference>
<reference evidence="1 2" key="1">
    <citation type="submission" date="2018-08" db="EMBL/GenBank/DDBJ databases">
        <title>Genomic Encyclopedia of Archaeal and Bacterial Type Strains, Phase II (KMG-II): from individual species to whole genera.</title>
        <authorList>
            <person name="Goeker M."/>
        </authorList>
    </citation>
    <scope>NUCLEOTIDE SEQUENCE [LARGE SCALE GENOMIC DNA]</scope>
    <source>
        <strain evidence="1 2">ATCC 27112</strain>
    </source>
</reference>
<accession>A0A397RZH7</accession>
<evidence type="ECO:0000313" key="2">
    <source>
        <dbReference type="Proteomes" id="UP000266506"/>
    </source>
</evidence>
<organism evidence="1 2">
    <name type="scientific">Anaeroplasma bactoclasticum</name>
    <dbReference type="NCBI Taxonomy" id="2088"/>
    <lineage>
        <taxon>Bacteria</taxon>
        <taxon>Bacillati</taxon>
        <taxon>Mycoplasmatota</taxon>
        <taxon>Mollicutes</taxon>
        <taxon>Anaeroplasmatales</taxon>
        <taxon>Anaeroplasmataceae</taxon>
        <taxon>Anaeroplasma</taxon>
    </lineage>
</organism>
<dbReference type="Proteomes" id="UP000266506">
    <property type="component" value="Unassembled WGS sequence"/>
</dbReference>
<protein>
    <submittedName>
        <fullName evidence="1">Uncharacterized protein</fullName>
    </submittedName>
</protein>
<dbReference type="InParanoid" id="A0A397RZH7"/>
<name>A0A397RZH7_9MOLU</name>
<comment type="caution">
    <text evidence="1">The sequence shown here is derived from an EMBL/GenBank/DDBJ whole genome shotgun (WGS) entry which is preliminary data.</text>
</comment>
<gene>
    <name evidence="1" type="ORF">EI71_00749</name>
</gene>
<proteinExistence type="predicted"/>
<evidence type="ECO:0000313" key="1">
    <source>
        <dbReference type="EMBL" id="RIA77966.1"/>
    </source>
</evidence>
<dbReference type="RefSeq" id="WP_119015915.1">
    <property type="nucleotide sequence ID" value="NZ_QXEV01000005.1"/>
</dbReference>
<keyword evidence="2" id="KW-1185">Reference proteome</keyword>